<dbReference type="InterPro" id="IPR000415">
    <property type="entry name" value="Nitroreductase-like"/>
</dbReference>
<sequence>MDFEQVIKNRKSTRQFTDQKVAVEVIKKVLQEAQLAPSWVNSQPYHVHLATGDSLERVRAQQEQLDNSGAKGAPDLPMMSRKDWPAQAQVNMAEWTKGLGAAGKEMGPASAKLYNAQEVLYLTLPKGYSLWSLYDLGSFGNGIVLAATNQGLASMTAYQFIKYPKMLRKELNIADDEEIIIGIGLGYPDDNALVNTIKSRRMNLDDILTIHR</sequence>
<dbReference type="Pfam" id="PF00881">
    <property type="entry name" value="Nitroreductase"/>
    <property type="match status" value="1"/>
</dbReference>
<organism evidence="4 5">
    <name type="scientific">Limosilactobacillus rudii</name>
    <dbReference type="NCBI Taxonomy" id="2759755"/>
    <lineage>
        <taxon>Bacteria</taxon>
        <taxon>Bacillati</taxon>
        <taxon>Bacillota</taxon>
        <taxon>Bacilli</taxon>
        <taxon>Lactobacillales</taxon>
        <taxon>Lactobacillaceae</taxon>
        <taxon>Limosilactobacillus</taxon>
    </lineage>
</organism>
<dbReference type="CDD" id="cd02136">
    <property type="entry name" value="PnbA_NfnB-like"/>
    <property type="match status" value="1"/>
</dbReference>
<dbReference type="Proteomes" id="UP000517106">
    <property type="component" value="Unassembled WGS sequence"/>
</dbReference>
<evidence type="ECO:0000313" key="5">
    <source>
        <dbReference type="Proteomes" id="UP000517106"/>
    </source>
</evidence>
<evidence type="ECO:0000259" key="3">
    <source>
        <dbReference type="Pfam" id="PF00881"/>
    </source>
</evidence>
<protein>
    <submittedName>
        <fullName evidence="4">Nitroreductase</fullName>
    </submittedName>
</protein>
<reference evidence="4 5" key="1">
    <citation type="submission" date="2020-07" db="EMBL/GenBank/DDBJ databases">
        <title>Description of Limosilactobacillus balticus sp. nov., Limosilactobacillus agrestis sp. nov., Limosilactobacillus albertensis sp. nov., Limosilactobacillus rudii sp. nov., Limosilactobacillus fastidiosus sp. nov., five novel Limosilactobacillus species isolated from the vertebrate gastrointestinal tract, and proposal of 6 subspecies of Limosilactobacillus reuteri adapted to the gastrointestinal tract of specific vertebrate hosts.</title>
        <authorList>
            <person name="Li F."/>
            <person name="Cheng C."/>
            <person name="Zheng J."/>
            <person name="Quevedo R.M."/>
            <person name="Li J."/>
            <person name="Roos S."/>
            <person name="Gaenzle M.G."/>
            <person name="Walter J."/>
        </authorList>
    </citation>
    <scope>NUCLEOTIDE SEQUENCE [LARGE SCALE GENOMIC DNA]</scope>
    <source>
        <strain evidence="4 5">STM2_1</strain>
    </source>
</reference>
<dbReference type="RefSeq" id="WP_182596045.1">
    <property type="nucleotide sequence ID" value="NZ_JACIVA010000045.1"/>
</dbReference>
<dbReference type="InterPro" id="IPR029479">
    <property type="entry name" value="Nitroreductase"/>
</dbReference>
<dbReference type="EMBL" id="JACIVA010000045">
    <property type="protein sequence ID" value="MBB1097305.1"/>
    <property type="molecule type" value="Genomic_DNA"/>
</dbReference>
<evidence type="ECO:0000256" key="2">
    <source>
        <dbReference type="ARBA" id="ARBA00023002"/>
    </source>
</evidence>
<comment type="caution">
    <text evidence="4">The sequence shown here is derived from an EMBL/GenBank/DDBJ whole genome shotgun (WGS) entry which is preliminary data.</text>
</comment>
<dbReference type="GO" id="GO:0016491">
    <property type="term" value="F:oxidoreductase activity"/>
    <property type="evidence" value="ECO:0007669"/>
    <property type="project" value="UniProtKB-KW"/>
</dbReference>
<dbReference type="Gene3D" id="3.40.109.10">
    <property type="entry name" value="NADH Oxidase"/>
    <property type="match status" value="1"/>
</dbReference>
<comment type="similarity">
    <text evidence="1">Belongs to the nitroreductase family.</text>
</comment>
<dbReference type="PANTHER" id="PTHR43673:SF10">
    <property type="entry name" value="NADH DEHYDROGENASE_NAD(P)H NITROREDUCTASE XCC3605-RELATED"/>
    <property type="match status" value="1"/>
</dbReference>
<proteinExistence type="inferred from homology"/>
<evidence type="ECO:0000256" key="1">
    <source>
        <dbReference type="ARBA" id="ARBA00007118"/>
    </source>
</evidence>
<dbReference type="AlphaFoldDB" id="A0A7W3YN61"/>
<accession>A0A7W3YN61</accession>
<dbReference type="SUPFAM" id="SSF55469">
    <property type="entry name" value="FMN-dependent nitroreductase-like"/>
    <property type="match status" value="1"/>
</dbReference>
<evidence type="ECO:0000313" key="4">
    <source>
        <dbReference type="EMBL" id="MBB1097305.1"/>
    </source>
</evidence>
<dbReference type="PANTHER" id="PTHR43673">
    <property type="entry name" value="NAD(P)H NITROREDUCTASE YDGI-RELATED"/>
    <property type="match status" value="1"/>
</dbReference>
<gene>
    <name evidence="4" type="ORF">H5S09_05070</name>
</gene>
<keyword evidence="2" id="KW-0560">Oxidoreductase</keyword>
<name>A0A7W3YN61_9LACO</name>
<keyword evidence="5" id="KW-1185">Reference proteome</keyword>
<feature type="domain" description="Nitroreductase" evidence="3">
    <location>
        <begin position="7"/>
        <end position="187"/>
    </location>
</feature>